<name>A0AAP5T9J6_9LACO</name>
<feature type="region of interest" description="Disordered" evidence="2">
    <location>
        <begin position="269"/>
        <end position="296"/>
    </location>
</feature>
<evidence type="ECO:0000256" key="1">
    <source>
        <dbReference type="ARBA" id="ARBA00093462"/>
    </source>
</evidence>
<dbReference type="Proteomes" id="UP001275867">
    <property type="component" value="Unassembled WGS sequence"/>
</dbReference>
<dbReference type="RefSeq" id="WP_068807180.1">
    <property type="nucleotide sequence ID" value="NZ_LXND01000060.1"/>
</dbReference>
<dbReference type="Gene3D" id="1.10.10.630">
    <property type="entry name" value="DnaD domain-like"/>
    <property type="match status" value="1"/>
</dbReference>
<reference evidence="4" key="2">
    <citation type="submission" date="2019-10" db="EMBL/GenBank/DDBJ databases">
        <title>Malate fermentation in French cider.</title>
        <authorList>
            <person name="Cousin F.J."/>
            <person name="Medina Fernandez S."/>
            <person name="Misery B."/>
            <person name="Laplace J.-M."/>
            <person name="Cretenet M."/>
        </authorList>
    </citation>
    <scope>NUCLEOTIDE SEQUENCE</scope>
    <source>
        <strain evidence="4">UCMA15901</strain>
    </source>
</reference>
<dbReference type="PANTHER" id="PTHR37293:SF9">
    <property type="entry name" value="PHI ETA ORF 22-LIKE PROTEIN"/>
    <property type="match status" value="1"/>
</dbReference>
<evidence type="ECO:0000256" key="2">
    <source>
        <dbReference type="SAM" id="MobiDB-lite"/>
    </source>
</evidence>
<sequence>MAIVRKSTTKNYSIIPNIGLIDPNLSAKAKGLLAYMLTLPNDWRFHQEELKKHFTDGTKSIRTALNELITQGYVVKKSLRDVNGKFSGTDWVVYDNPTFENRKSVEIPLNHGSQNENAVKSAITPSCEKRNAGKRNAENGTLLSTNYTNNLSKQRTNKQKDEEEDNNSNSKISSEIQTKREAVFKFWENNGFGSISPFLYEKIGDEIKDFKEAGLSEETAFELIKHALEVAVDHNARIWSYVRSILNGYRQKNLKSVEQVKANEKQFKAKYANRKPVSRNSIPDRGEYDNDEPLPF</sequence>
<feature type="domain" description="DnaB/C C-terminal" evidence="3">
    <location>
        <begin position="184"/>
        <end position="263"/>
    </location>
</feature>
<protein>
    <submittedName>
        <fullName evidence="4">DnaD domain protein</fullName>
    </submittedName>
</protein>
<proteinExistence type="inferred from homology"/>
<accession>A0AAP5T9J6</accession>
<dbReference type="EMBL" id="WERX01000003">
    <property type="protein sequence ID" value="MDV7693603.1"/>
    <property type="molecule type" value="Genomic_DNA"/>
</dbReference>
<evidence type="ECO:0000259" key="3">
    <source>
        <dbReference type="Pfam" id="PF07261"/>
    </source>
</evidence>
<dbReference type="Pfam" id="PF07261">
    <property type="entry name" value="DnaB_2"/>
    <property type="match status" value="1"/>
</dbReference>
<comment type="caution">
    <text evidence="4">The sequence shown here is derived from an EMBL/GenBank/DDBJ whole genome shotgun (WGS) entry which is preliminary data.</text>
</comment>
<dbReference type="Proteomes" id="UP000077280">
    <property type="component" value="Unassembled WGS sequence"/>
</dbReference>
<organism evidence="4 7">
    <name type="scientific">Pediococcus parvulus</name>
    <dbReference type="NCBI Taxonomy" id="54062"/>
    <lineage>
        <taxon>Bacteria</taxon>
        <taxon>Bacillati</taxon>
        <taxon>Bacillota</taxon>
        <taxon>Bacilli</taxon>
        <taxon>Lactobacillales</taxon>
        <taxon>Lactobacillaceae</taxon>
        <taxon>Pediococcus</taxon>
    </lineage>
</organism>
<dbReference type="InterPro" id="IPR053162">
    <property type="entry name" value="DnaD"/>
</dbReference>
<evidence type="ECO:0000313" key="6">
    <source>
        <dbReference type="Proteomes" id="UP000077280"/>
    </source>
</evidence>
<feature type="compositionally biased region" description="Basic and acidic residues" evidence="2">
    <location>
        <begin position="127"/>
        <end position="137"/>
    </location>
</feature>
<dbReference type="SUPFAM" id="SSF158499">
    <property type="entry name" value="DnaD domain-like"/>
    <property type="match status" value="1"/>
</dbReference>
<evidence type="ECO:0000313" key="4">
    <source>
        <dbReference type="EMBL" id="MDV7693603.1"/>
    </source>
</evidence>
<feature type="compositionally biased region" description="Polar residues" evidence="2">
    <location>
        <begin position="138"/>
        <end position="154"/>
    </location>
</feature>
<evidence type="ECO:0000313" key="7">
    <source>
        <dbReference type="Proteomes" id="UP001275867"/>
    </source>
</evidence>
<dbReference type="InterPro" id="IPR034829">
    <property type="entry name" value="DnaD-like_sf"/>
</dbReference>
<dbReference type="PANTHER" id="PTHR37293">
    <property type="entry name" value="PHAGE REPLICATION PROTEIN-RELATED"/>
    <property type="match status" value="1"/>
</dbReference>
<keyword evidence="6" id="KW-1185">Reference proteome</keyword>
<reference evidence="5 6" key="1">
    <citation type="submission" date="2016-05" db="EMBL/GenBank/DDBJ databases">
        <title>Draft genome sequence of Pediococcus parvulus 2.6, a probiotic beta-glucan producer strain.</title>
        <authorList>
            <person name="Mohedano M.L."/>
            <person name="Perez-Ramos A."/>
            <person name="Duenas M.T."/>
            <person name="Lamontanara A."/>
            <person name="Orru L."/>
            <person name="Spano G."/>
            <person name="Capozzi V."/>
            <person name="Lopez P."/>
        </authorList>
    </citation>
    <scope>NUCLEOTIDE SEQUENCE [LARGE SCALE GENOMIC DNA]</scope>
    <source>
        <strain evidence="5 6">2.6</strain>
    </source>
</reference>
<dbReference type="AlphaFoldDB" id="A0AAP5T9J6"/>
<dbReference type="NCBIfam" id="TIGR01446">
    <property type="entry name" value="DnaD_dom"/>
    <property type="match status" value="1"/>
</dbReference>
<comment type="similarity">
    <text evidence="1">Belongs to the DnaB/DnaD family.</text>
</comment>
<dbReference type="Pfam" id="PF13730">
    <property type="entry name" value="HTH_36"/>
    <property type="match status" value="1"/>
</dbReference>
<dbReference type="EMBL" id="LXND01000060">
    <property type="protein sequence ID" value="OAD63722.1"/>
    <property type="molecule type" value="Genomic_DNA"/>
</dbReference>
<dbReference type="InterPro" id="IPR006343">
    <property type="entry name" value="DnaB/C_C"/>
</dbReference>
<evidence type="ECO:0000313" key="5">
    <source>
        <dbReference type="EMBL" id="OAD63722.1"/>
    </source>
</evidence>
<feature type="region of interest" description="Disordered" evidence="2">
    <location>
        <begin position="107"/>
        <end position="174"/>
    </location>
</feature>
<gene>
    <name evidence="5" type="ORF">A7K95_08480</name>
    <name evidence="4" type="ORF">GA842_01655</name>
</gene>